<dbReference type="RefSeq" id="WP_377715968.1">
    <property type="nucleotide sequence ID" value="NZ_JBHTJM010000009.1"/>
</dbReference>
<evidence type="ECO:0000256" key="2">
    <source>
        <dbReference type="SAM" id="SignalP"/>
    </source>
</evidence>
<dbReference type="PANTHER" id="PTHR38787:SF3">
    <property type="entry name" value="REGULATORY P DOMAIN-CONTAINING PROTEIN"/>
    <property type="match status" value="1"/>
</dbReference>
<gene>
    <name evidence="4" type="ORF">ACFQ1O_10430</name>
</gene>
<proteinExistence type="predicted"/>
<dbReference type="Proteomes" id="UP001596997">
    <property type="component" value="Unassembled WGS sequence"/>
</dbReference>
<evidence type="ECO:0000259" key="3">
    <source>
        <dbReference type="Pfam" id="PF18962"/>
    </source>
</evidence>
<organism evidence="4 5">
    <name type="scientific">Pseudofulvibacter geojedonensis</name>
    <dbReference type="NCBI Taxonomy" id="1123758"/>
    <lineage>
        <taxon>Bacteria</taxon>
        <taxon>Pseudomonadati</taxon>
        <taxon>Bacteroidota</taxon>
        <taxon>Flavobacteriia</taxon>
        <taxon>Flavobacteriales</taxon>
        <taxon>Flavobacteriaceae</taxon>
        <taxon>Pseudofulvibacter</taxon>
    </lineage>
</organism>
<protein>
    <submittedName>
        <fullName evidence="4">Choice-of-anchor B family protein</fullName>
    </submittedName>
</protein>
<keyword evidence="1 2" id="KW-0732">Signal</keyword>
<dbReference type="InterPro" id="IPR027589">
    <property type="entry name" value="Choice_anch_B"/>
</dbReference>
<name>A0ABW3I3H5_9FLAO</name>
<keyword evidence="5" id="KW-1185">Reference proteome</keyword>
<feature type="chain" id="PRO_5046322190" evidence="2">
    <location>
        <begin position="24"/>
        <end position="479"/>
    </location>
</feature>
<dbReference type="EMBL" id="JBHTJM010000009">
    <property type="protein sequence ID" value="MFD0964420.1"/>
    <property type="molecule type" value="Genomic_DNA"/>
</dbReference>
<evidence type="ECO:0000256" key="1">
    <source>
        <dbReference type="ARBA" id="ARBA00022729"/>
    </source>
</evidence>
<evidence type="ECO:0000313" key="5">
    <source>
        <dbReference type="Proteomes" id="UP001596997"/>
    </source>
</evidence>
<accession>A0ABW3I3H5</accession>
<feature type="domain" description="Secretion system C-terminal sorting" evidence="3">
    <location>
        <begin position="409"/>
        <end position="475"/>
    </location>
</feature>
<dbReference type="Pfam" id="PF08309">
    <property type="entry name" value="LVIVD"/>
    <property type="match status" value="2"/>
</dbReference>
<sequence>MKKILLLFILFTPILLISQTPCASNVAGGFPCSDYDLMDHFDKATLSSRNGSDIWGWTDPLDNKEYALTTFEDKTCFLDVTDPVNPIYLGFLNTNAGSNYWRDVKVYQNHAFIVADIVGAHGMQVFDLTRLRSVASPPENFTADAVLTTGFGGSTIGSCHNIVINESKAIAYLVGCRSANGGGPIMIDISNPTSPVAVGQYTADGYTHDAQVVTYDGPDTDYTGKEIFIGSNESKVVVVDVTNPAAPTKISEVTYSNTAYTHQGWFNKNKSYFLVGDEEDEQNFGNNSRTIIFDFTDLDNLSYHSEFLSTSPAIDHNLYVKDDLVFQANYRAGLRVLNIADINNIVEVGYFDTYPANDSPSFNGAWSIYPYFASGNIIISDIDRGFFVVRKSGTLSVSDQVFDESGITIYPNPAINELKIASNKNNIEHLMLYSLLGQKIIDKKHSPINELVLDVSNLSEGFYFVKINNSYTQKIFVKK</sequence>
<reference evidence="5" key="1">
    <citation type="journal article" date="2019" name="Int. J. Syst. Evol. Microbiol.">
        <title>The Global Catalogue of Microorganisms (GCM) 10K type strain sequencing project: providing services to taxonomists for standard genome sequencing and annotation.</title>
        <authorList>
            <consortium name="The Broad Institute Genomics Platform"/>
            <consortium name="The Broad Institute Genome Sequencing Center for Infectious Disease"/>
            <person name="Wu L."/>
            <person name="Ma J."/>
        </authorList>
    </citation>
    <scope>NUCLEOTIDE SEQUENCE [LARGE SCALE GENOMIC DNA]</scope>
    <source>
        <strain evidence="5">CCUG 62114</strain>
    </source>
</reference>
<dbReference type="InterPro" id="IPR026444">
    <property type="entry name" value="Secre_tail"/>
</dbReference>
<dbReference type="InterPro" id="IPR013211">
    <property type="entry name" value="LVIVD"/>
</dbReference>
<evidence type="ECO:0000313" key="4">
    <source>
        <dbReference type="EMBL" id="MFD0964420.1"/>
    </source>
</evidence>
<dbReference type="NCBIfam" id="TIGR04312">
    <property type="entry name" value="choice_anch_B"/>
    <property type="match status" value="1"/>
</dbReference>
<dbReference type="PANTHER" id="PTHR38787">
    <property type="entry name" value="REGULATORY P DOMAIN-CONTAINING PROTEIN"/>
    <property type="match status" value="1"/>
</dbReference>
<dbReference type="NCBIfam" id="TIGR04183">
    <property type="entry name" value="Por_Secre_tail"/>
    <property type="match status" value="1"/>
</dbReference>
<comment type="caution">
    <text evidence="4">The sequence shown here is derived from an EMBL/GenBank/DDBJ whole genome shotgun (WGS) entry which is preliminary data.</text>
</comment>
<feature type="signal peptide" evidence="2">
    <location>
        <begin position="1"/>
        <end position="23"/>
    </location>
</feature>
<dbReference type="Pfam" id="PF18962">
    <property type="entry name" value="Por_Secre_tail"/>
    <property type="match status" value="1"/>
</dbReference>